<evidence type="ECO:0000313" key="2">
    <source>
        <dbReference type="EMBL" id="QQP52976.1"/>
    </source>
</evidence>
<keyword evidence="3" id="KW-1185">Reference proteome</keyword>
<accession>A0A7T8KBR7</accession>
<proteinExistence type="predicted"/>
<feature type="non-terminal residue" evidence="2">
    <location>
        <position position="113"/>
    </location>
</feature>
<evidence type="ECO:0000313" key="3">
    <source>
        <dbReference type="Proteomes" id="UP000595437"/>
    </source>
</evidence>
<feature type="compositionally biased region" description="Basic residues" evidence="1">
    <location>
        <begin position="11"/>
        <end position="23"/>
    </location>
</feature>
<dbReference type="Proteomes" id="UP000595437">
    <property type="component" value="Chromosome 3"/>
</dbReference>
<dbReference type="EMBL" id="CP045892">
    <property type="protein sequence ID" value="QQP52976.1"/>
    <property type="molecule type" value="Genomic_DNA"/>
</dbReference>
<evidence type="ECO:0000256" key="1">
    <source>
        <dbReference type="SAM" id="MobiDB-lite"/>
    </source>
</evidence>
<gene>
    <name evidence="2" type="ORF">FKW44_005289</name>
</gene>
<feature type="region of interest" description="Disordered" evidence="1">
    <location>
        <begin position="1"/>
        <end position="24"/>
    </location>
</feature>
<dbReference type="AlphaFoldDB" id="A0A7T8KBR7"/>
<sequence length="113" mass="12912">MEAKRMNGSSHPRRPRHQRHRHTPNVCCRTVSNVRKRIKDAKTSRTSPDGPPRQLSTEVVQKAFTAIQAGNGHIGQEEERKQVHLVPAVKTRMHPSAVERPLLINVIKIFVWT</sequence>
<protein>
    <submittedName>
        <fullName evidence="2">Uncharacterized protein</fullName>
    </submittedName>
</protein>
<organism evidence="2 3">
    <name type="scientific">Caligus rogercresseyi</name>
    <name type="common">Sea louse</name>
    <dbReference type="NCBI Taxonomy" id="217165"/>
    <lineage>
        <taxon>Eukaryota</taxon>
        <taxon>Metazoa</taxon>
        <taxon>Ecdysozoa</taxon>
        <taxon>Arthropoda</taxon>
        <taxon>Crustacea</taxon>
        <taxon>Multicrustacea</taxon>
        <taxon>Hexanauplia</taxon>
        <taxon>Copepoda</taxon>
        <taxon>Siphonostomatoida</taxon>
        <taxon>Caligidae</taxon>
        <taxon>Caligus</taxon>
    </lineage>
</organism>
<name>A0A7T8KBR7_CALRO</name>
<reference evidence="3" key="1">
    <citation type="submission" date="2021-01" db="EMBL/GenBank/DDBJ databases">
        <title>Caligus Genome Assembly.</title>
        <authorList>
            <person name="Gallardo-Escarate C."/>
        </authorList>
    </citation>
    <scope>NUCLEOTIDE SEQUENCE [LARGE SCALE GENOMIC DNA]</scope>
</reference>